<dbReference type="Pfam" id="PF13155">
    <property type="entry name" value="Toprim_2"/>
    <property type="match status" value="1"/>
</dbReference>
<dbReference type="GO" id="GO:0003677">
    <property type="term" value="F:DNA binding"/>
    <property type="evidence" value="ECO:0007669"/>
    <property type="project" value="InterPro"/>
</dbReference>
<protein>
    <recommendedName>
        <fullName evidence="4">Zinc finger CHC2-type domain-containing protein</fullName>
    </recommendedName>
</protein>
<gene>
    <name evidence="5" type="ORF">GXP67_27785</name>
</gene>
<evidence type="ECO:0000313" key="6">
    <source>
        <dbReference type="Proteomes" id="UP000480178"/>
    </source>
</evidence>
<dbReference type="AlphaFoldDB" id="A0A6C0GQ34"/>
<dbReference type="Pfam" id="PF01807">
    <property type="entry name" value="Zn_ribbon_DnaG"/>
    <property type="match status" value="1"/>
</dbReference>
<dbReference type="Gene3D" id="3.90.580.10">
    <property type="entry name" value="Zinc finger, CHC2-type domain"/>
    <property type="match status" value="1"/>
</dbReference>
<keyword evidence="2" id="KW-0863">Zinc-finger</keyword>
<dbReference type="GO" id="GO:0008270">
    <property type="term" value="F:zinc ion binding"/>
    <property type="evidence" value="ECO:0007669"/>
    <property type="project" value="UniProtKB-KW"/>
</dbReference>
<reference evidence="5 6" key="1">
    <citation type="submission" date="2020-01" db="EMBL/GenBank/DDBJ databases">
        <authorList>
            <person name="Kim M.K."/>
        </authorList>
    </citation>
    <scope>NUCLEOTIDE SEQUENCE [LARGE SCALE GENOMIC DNA]</scope>
    <source>
        <strain evidence="5 6">172606-1</strain>
    </source>
</reference>
<dbReference type="GO" id="GO:0005737">
    <property type="term" value="C:cytoplasm"/>
    <property type="evidence" value="ECO:0007669"/>
    <property type="project" value="TreeGrafter"/>
</dbReference>
<evidence type="ECO:0000256" key="3">
    <source>
        <dbReference type="ARBA" id="ARBA00022833"/>
    </source>
</evidence>
<dbReference type="GO" id="GO:0006269">
    <property type="term" value="P:DNA replication, synthesis of primer"/>
    <property type="evidence" value="ECO:0007669"/>
    <property type="project" value="TreeGrafter"/>
</dbReference>
<accession>A0A6C0GQ34</accession>
<dbReference type="KEGG" id="rhoz:GXP67_27785"/>
<dbReference type="Proteomes" id="UP000480178">
    <property type="component" value="Chromosome"/>
</dbReference>
<dbReference type="PANTHER" id="PTHR30313:SF2">
    <property type="entry name" value="DNA PRIMASE"/>
    <property type="match status" value="1"/>
</dbReference>
<evidence type="ECO:0000259" key="4">
    <source>
        <dbReference type="SMART" id="SM00400"/>
    </source>
</evidence>
<keyword evidence="1" id="KW-0479">Metal-binding</keyword>
<sequence>MRKSINKDLINRIKQVPIISYLNSIGIQPQKTSGDQLIYYSPFQPENSPSFYVHPQKNVFNDFSTDIRGDVIRLVRLLHQCSFSEAIEILDNGSLHEKLPSVSFSNDDLKKSSVEIVSVKNLTSTTLLNYLQSRKISLGIASAYLKEIDFTINDRPFFALGFKNSKGGYELRNKGFKGSASPKYSTLIPVPGSATINVFEGFMDFLSALEYYKMDSPTHTTLILNSLSFLDEALIELLCYQRVNAFLDNDFSGNKAFKKLMDAHPNVIDHSYIYLGYDDFNEYWSSISQVR</sequence>
<dbReference type="SMART" id="SM00400">
    <property type="entry name" value="ZnF_CHCC"/>
    <property type="match status" value="1"/>
</dbReference>
<evidence type="ECO:0000256" key="2">
    <source>
        <dbReference type="ARBA" id="ARBA00022771"/>
    </source>
</evidence>
<name>A0A6C0GQ34_9BACT</name>
<proteinExistence type="predicted"/>
<dbReference type="GO" id="GO:0003899">
    <property type="term" value="F:DNA-directed RNA polymerase activity"/>
    <property type="evidence" value="ECO:0007669"/>
    <property type="project" value="InterPro"/>
</dbReference>
<dbReference type="PANTHER" id="PTHR30313">
    <property type="entry name" value="DNA PRIMASE"/>
    <property type="match status" value="1"/>
</dbReference>
<dbReference type="Gene3D" id="3.40.1360.10">
    <property type="match status" value="1"/>
</dbReference>
<dbReference type="SUPFAM" id="SSF57783">
    <property type="entry name" value="Zinc beta-ribbon"/>
    <property type="match status" value="1"/>
</dbReference>
<dbReference type="InterPro" id="IPR050219">
    <property type="entry name" value="DnaG_primase"/>
</dbReference>
<organism evidence="5 6">
    <name type="scientific">Rhodocytophaga rosea</name>
    <dbReference type="NCBI Taxonomy" id="2704465"/>
    <lineage>
        <taxon>Bacteria</taxon>
        <taxon>Pseudomonadati</taxon>
        <taxon>Bacteroidota</taxon>
        <taxon>Cytophagia</taxon>
        <taxon>Cytophagales</taxon>
        <taxon>Rhodocytophagaceae</taxon>
        <taxon>Rhodocytophaga</taxon>
    </lineage>
</organism>
<evidence type="ECO:0000313" key="5">
    <source>
        <dbReference type="EMBL" id="QHT70176.1"/>
    </source>
</evidence>
<dbReference type="RefSeq" id="WP_162446158.1">
    <property type="nucleotide sequence ID" value="NZ_CP048222.1"/>
</dbReference>
<keyword evidence="6" id="KW-1185">Reference proteome</keyword>
<evidence type="ECO:0000256" key="1">
    <source>
        <dbReference type="ARBA" id="ARBA00022723"/>
    </source>
</evidence>
<dbReference type="EMBL" id="CP048222">
    <property type="protein sequence ID" value="QHT70176.1"/>
    <property type="molecule type" value="Genomic_DNA"/>
</dbReference>
<feature type="domain" description="Zinc finger CHC2-type" evidence="4">
    <location>
        <begin position="40"/>
        <end position="91"/>
    </location>
</feature>
<dbReference type="InterPro" id="IPR036977">
    <property type="entry name" value="DNA_primase_Znf_CHC2"/>
</dbReference>
<dbReference type="InterPro" id="IPR002694">
    <property type="entry name" value="Znf_CHC2"/>
</dbReference>
<keyword evidence="3" id="KW-0862">Zinc</keyword>